<accession>A0A226CYH1</accession>
<keyword evidence="5 7" id="KW-0505">Motor protein</keyword>
<feature type="binding site" evidence="7">
    <location>
        <begin position="180"/>
        <end position="187"/>
    </location>
    <ligand>
        <name>ATP</name>
        <dbReference type="ChEBI" id="CHEBI:30616"/>
    </ligand>
</feature>
<dbReference type="PANTHER" id="PTHR24115:SF1008">
    <property type="entry name" value="KINESIN-LIKE PROTEIN SUBITO"/>
    <property type="match status" value="1"/>
</dbReference>
<feature type="region of interest" description="Disordered" evidence="9">
    <location>
        <begin position="65"/>
        <end position="89"/>
    </location>
</feature>
<evidence type="ECO:0000256" key="1">
    <source>
        <dbReference type="ARBA" id="ARBA00004245"/>
    </source>
</evidence>
<dbReference type="OrthoDB" id="123929at2759"/>
<evidence type="ECO:0000313" key="11">
    <source>
        <dbReference type="EMBL" id="OXA38029.1"/>
    </source>
</evidence>
<dbReference type="SUPFAM" id="SSF52540">
    <property type="entry name" value="P-loop containing nucleoside triphosphate hydrolases"/>
    <property type="match status" value="1"/>
</dbReference>
<dbReference type="GO" id="GO:0008017">
    <property type="term" value="F:microtubule binding"/>
    <property type="evidence" value="ECO:0007669"/>
    <property type="project" value="InterPro"/>
</dbReference>
<dbReference type="GO" id="GO:0005874">
    <property type="term" value="C:microtubule"/>
    <property type="evidence" value="ECO:0007669"/>
    <property type="project" value="UniProtKB-KW"/>
</dbReference>
<feature type="coiled-coil region" evidence="8">
    <location>
        <begin position="653"/>
        <end position="686"/>
    </location>
</feature>
<keyword evidence="6" id="KW-0206">Cytoskeleton</keyword>
<feature type="region of interest" description="Disordered" evidence="9">
    <location>
        <begin position="561"/>
        <end position="591"/>
    </location>
</feature>
<dbReference type="GO" id="GO:0005634">
    <property type="term" value="C:nucleus"/>
    <property type="evidence" value="ECO:0007669"/>
    <property type="project" value="TreeGrafter"/>
</dbReference>
<sequence>MNMEPDTNIDPEEVISSPVAQKQQRPSYLDIGLPVPLSETFNEAVIRKLESDFDIAAAEESRQRCNNNNNNQHNGRPFHHADDDDDDDAGEQIKTYLRIRPYMKSNPNEVDLLQIKDDRTVIASCDAAGIRVKRINKKMSFNFTKVMDDTYTQERVYEEAVSPLLDRFDAGENCLILSYGATNSGKTYTMRGSATKYGIIPRTLYSIFARYQDRIYQGGEVQPFRHESTRSLQDGQKKEISDKKKSLIESANDTVEMKHRAVRYSTLAASSQLNQSKAHNIRTSDGSSHCSPVQYVGAPTPNVNESMVEGTVFGMWVSFVELYNEKCYDLFSHGRRTEVKIVSEKGGYAYFKDLTELPVFSEEEAFALYVAGHKKLEISATQVNQTSSRSHSFFTIRVVELGKTSQTVFPVTAQRMTFCDLAGCERVNQTENTGGQLRESANINQSLSSLLKVIRMIRDKQSQGQMRDFKDKIPFRDSKLTRIFQGYFSNSAHITMIVNVNPSPKMADSSMQTLMNSAIASHVVTFRPRPPPASQHASLLHDSTKSIFSNSFLHRSLELEDVPEEQTEDDESDENNPPPETVVPTRIMPPPVGVLNQQNRIITTTASMVNVQINKPTNNLNPRHAVTSKSTLAARKPDTTTFNDFKVPKAKPIKVMEVVKNAQNEKLRAAEEADALRRENASLREELAASVAYFQTQIFQRDATIAELTQKIKTVEAETRERILATVTPLINDTRNMDQKELAYSDQRCKELRTRIAKLEKKEIALSTPTPCPLSRDAAIQVIPEVIPEVD</sequence>
<keyword evidence="6" id="KW-0963">Cytoplasm</keyword>
<dbReference type="InterPro" id="IPR027640">
    <property type="entry name" value="Kinesin-like_fam"/>
</dbReference>
<dbReference type="InterPro" id="IPR027417">
    <property type="entry name" value="P-loop_NTPase"/>
</dbReference>
<dbReference type="GO" id="GO:0005871">
    <property type="term" value="C:kinesin complex"/>
    <property type="evidence" value="ECO:0007669"/>
    <property type="project" value="TreeGrafter"/>
</dbReference>
<dbReference type="GO" id="GO:0016887">
    <property type="term" value="F:ATP hydrolysis activity"/>
    <property type="evidence" value="ECO:0007669"/>
    <property type="project" value="TreeGrafter"/>
</dbReference>
<evidence type="ECO:0000256" key="9">
    <source>
        <dbReference type="SAM" id="MobiDB-lite"/>
    </source>
</evidence>
<gene>
    <name evidence="11" type="ORF">Fcan01_27238</name>
</gene>
<dbReference type="STRING" id="158441.A0A226CYH1"/>
<dbReference type="Pfam" id="PF00225">
    <property type="entry name" value="Kinesin"/>
    <property type="match status" value="1"/>
</dbReference>
<dbReference type="EMBL" id="LNIX01000049">
    <property type="protein sequence ID" value="OXA38029.1"/>
    <property type="molecule type" value="Genomic_DNA"/>
</dbReference>
<evidence type="ECO:0000256" key="5">
    <source>
        <dbReference type="ARBA" id="ARBA00023175"/>
    </source>
</evidence>
<dbReference type="GO" id="GO:0003777">
    <property type="term" value="F:microtubule motor activity"/>
    <property type="evidence" value="ECO:0007669"/>
    <property type="project" value="InterPro"/>
</dbReference>
<dbReference type="InterPro" id="IPR001752">
    <property type="entry name" value="Kinesin_motor_dom"/>
</dbReference>
<comment type="similarity">
    <text evidence="7">Belongs to the TRAFAC class myosin-kinesin ATPase superfamily. Kinesin family.</text>
</comment>
<keyword evidence="4 7" id="KW-0067">ATP-binding</keyword>
<dbReference type="PRINTS" id="PR00380">
    <property type="entry name" value="KINESINHEAVY"/>
</dbReference>
<evidence type="ECO:0000256" key="8">
    <source>
        <dbReference type="SAM" id="Coils"/>
    </source>
</evidence>
<comment type="caution">
    <text evidence="11">The sequence shown here is derived from an EMBL/GenBank/DDBJ whole genome shotgun (WGS) entry which is preliminary data.</text>
</comment>
<dbReference type="Gene3D" id="3.40.850.10">
    <property type="entry name" value="Kinesin motor domain"/>
    <property type="match status" value="1"/>
</dbReference>
<keyword evidence="3 7" id="KW-0547">Nucleotide-binding</keyword>
<feature type="compositionally biased region" description="Acidic residues" evidence="9">
    <location>
        <begin position="561"/>
        <end position="574"/>
    </location>
</feature>
<name>A0A226CYH1_FOLCA</name>
<dbReference type="Proteomes" id="UP000198287">
    <property type="component" value="Unassembled WGS sequence"/>
</dbReference>
<dbReference type="PROSITE" id="PS50067">
    <property type="entry name" value="KINESIN_MOTOR_2"/>
    <property type="match status" value="1"/>
</dbReference>
<evidence type="ECO:0000256" key="6">
    <source>
        <dbReference type="ARBA" id="ARBA00023212"/>
    </source>
</evidence>
<dbReference type="GO" id="GO:0007018">
    <property type="term" value="P:microtubule-based movement"/>
    <property type="evidence" value="ECO:0007669"/>
    <property type="project" value="InterPro"/>
</dbReference>
<organism evidence="11 12">
    <name type="scientific">Folsomia candida</name>
    <name type="common">Springtail</name>
    <dbReference type="NCBI Taxonomy" id="158441"/>
    <lineage>
        <taxon>Eukaryota</taxon>
        <taxon>Metazoa</taxon>
        <taxon>Ecdysozoa</taxon>
        <taxon>Arthropoda</taxon>
        <taxon>Hexapoda</taxon>
        <taxon>Collembola</taxon>
        <taxon>Entomobryomorpha</taxon>
        <taxon>Isotomoidea</taxon>
        <taxon>Isotomidae</taxon>
        <taxon>Proisotominae</taxon>
        <taxon>Folsomia</taxon>
    </lineage>
</organism>
<evidence type="ECO:0000256" key="3">
    <source>
        <dbReference type="ARBA" id="ARBA00022741"/>
    </source>
</evidence>
<feature type="domain" description="Kinesin motor" evidence="10">
    <location>
        <begin position="92"/>
        <end position="523"/>
    </location>
</feature>
<keyword evidence="2" id="KW-0493">Microtubule</keyword>
<dbReference type="PANTHER" id="PTHR24115">
    <property type="entry name" value="KINESIN-RELATED"/>
    <property type="match status" value="1"/>
</dbReference>
<proteinExistence type="inferred from homology"/>
<evidence type="ECO:0000313" key="12">
    <source>
        <dbReference type="Proteomes" id="UP000198287"/>
    </source>
</evidence>
<keyword evidence="12" id="KW-1185">Reference proteome</keyword>
<dbReference type="AlphaFoldDB" id="A0A226CYH1"/>
<dbReference type="GO" id="GO:0005524">
    <property type="term" value="F:ATP binding"/>
    <property type="evidence" value="ECO:0007669"/>
    <property type="project" value="UniProtKB-UniRule"/>
</dbReference>
<reference evidence="11 12" key="1">
    <citation type="submission" date="2015-12" db="EMBL/GenBank/DDBJ databases">
        <title>The genome of Folsomia candida.</title>
        <authorList>
            <person name="Faddeeva A."/>
            <person name="Derks M.F."/>
            <person name="Anvar Y."/>
            <person name="Smit S."/>
            <person name="Van Straalen N."/>
            <person name="Roelofs D."/>
        </authorList>
    </citation>
    <scope>NUCLEOTIDE SEQUENCE [LARGE SCALE GENOMIC DNA]</scope>
    <source>
        <strain evidence="11 12">VU population</strain>
        <tissue evidence="11">Whole body</tissue>
    </source>
</reference>
<evidence type="ECO:0000256" key="4">
    <source>
        <dbReference type="ARBA" id="ARBA00022840"/>
    </source>
</evidence>
<feature type="region of interest" description="Disordered" evidence="9">
    <location>
        <begin position="1"/>
        <end position="24"/>
    </location>
</feature>
<keyword evidence="8" id="KW-0175">Coiled coil</keyword>
<evidence type="ECO:0000256" key="2">
    <source>
        <dbReference type="ARBA" id="ARBA00022701"/>
    </source>
</evidence>
<evidence type="ECO:0000259" key="10">
    <source>
        <dbReference type="PROSITE" id="PS50067"/>
    </source>
</evidence>
<dbReference type="OMA" id="HSFFTIR"/>
<comment type="subcellular location">
    <subcellularLocation>
        <location evidence="1">Cytoplasm</location>
        <location evidence="1">Cytoskeleton</location>
    </subcellularLocation>
</comment>
<protein>
    <submittedName>
        <fullName evidence="11">Kinesin-like protein KIF20A</fullName>
    </submittedName>
</protein>
<feature type="compositionally biased region" description="Pro residues" evidence="9">
    <location>
        <begin position="576"/>
        <end position="591"/>
    </location>
</feature>
<dbReference type="InterPro" id="IPR036961">
    <property type="entry name" value="Kinesin_motor_dom_sf"/>
</dbReference>
<dbReference type="SMART" id="SM00129">
    <property type="entry name" value="KISc"/>
    <property type="match status" value="1"/>
</dbReference>
<evidence type="ECO:0000256" key="7">
    <source>
        <dbReference type="PROSITE-ProRule" id="PRU00283"/>
    </source>
</evidence>